<sequence>MIHARMIGTLPKAPSTSEQSVAVTRLDRVVTTAEEFDRVVAQALPELLDRATSYTKRFLRETGQWSDDVAHEKFVLRWGAEYLERFLVCGRSEVPCRPLFLLDSLVAKQHSQPEPFCYHPDLLTPLGRLIDGLLARAAVSRDALIALYHHCYGLGPGQVIALLGMTGPESQRIYKNFQRWRDSGWQRTMDDLGLTADDIAEFQRQQAHHRHRFNHDAERLIRFAQTHYRKSEPDHYPCLSDVEWRDMFAQGYGTDYRVWHLALCVDCLHAAWDIGDARVATIEKPRVDVRIHP</sequence>
<dbReference type="KEGG" id="nmv:NITMOv2_2497"/>
<dbReference type="AlphaFoldDB" id="A0A0K2GD88"/>
<keyword evidence="2" id="KW-1185">Reference proteome</keyword>
<proteinExistence type="predicted"/>
<dbReference type="STRING" id="42253.NITMOv2_2497"/>
<gene>
    <name evidence="1" type="ORF">NITMOv2_2497</name>
</gene>
<dbReference type="PATRIC" id="fig|42253.5.peg.2462"/>
<protein>
    <submittedName>
        <fullName evidence="1">Uncharacterized protein</fullName>
    </submittedName>
</protein>
<dbReference type="EMBL" id="CP011801">
    <property type="protein sequence ID" value="ALA58910.1"/>
    <property type="molecule type" value="Genomic_DNA"/>
</dbReference>
<accession>A0A0K2GD88</accession>
<evidence type="ECO:0000313" key="2">
    <source>
        <dbReference type="Proteomes" id="UP000069205"/>
    </source>
</evidence>
<reference evidence="1 2" key="1">
    <citation type="journal article" date="2015" name="Proc. Natl. Acad. Sci. U.S.A.">
        <title>Expanded metabolic versatility of ubiquitous nitrite-oxidizing bacteria from the genus Nitrospira.</title>
        <authorList>
            <person name="Koch H."/>
            <person name="Lucker S."/>
            <person name="Albertsen M."/>
            <person name="Kitzinger K."/>
            <person name="Herbold C."/>
            <person name="Spieck E."/>
            <person name="Nielsen P.H."/>
            <person name="Wagner M."/>
            <person name="Daims H."/>
        </authorList>
    </citation>
    <scope>NUCLEOTIDE SEQUENCE [LARGE SCALE GENOMIC DNA]</scope>
    <source>
        <strain evidence="1 2">NSP M-1</strain>
    </source>
</reference>
<dbReference type="Proteomes" id="UP000069205">
    <property type="component" value="Chromosome"/>
</dbReference>
<organism evidence="1 2">
    <name type="scientific">Nitrospira moscoviensis</name>
    <dbReference type="NCBI Taxonomy" id="42253"/>
    <lineage>
        <taxon>Bacteria</taxon>
        <taxon>Pseudomonadati</taxon>
        <taxon>Nitrospirota</taxon>
        <taxon>Nitrospiria</taxon>
        <taxon>Nitrospirales</taxon>
        <taxon>Nitrospiraceae</taxon>
        <taxon>Nitrospira</taxon>
    </lineage>
</organism>
<evidence type="ECO:0000313" key="1">
    <source>
        <dbReference type="EMBL" id="ALA58910.1"/>
    </source>
</evidence>
<name>A0A0K2GD88_NITMO</name>